<keyword evidence="1" id="KW-0812">Transmembrane</keyword>
<feature type="transmembrane region" description="Helical" evidence="1">
    <location>
        <begin position="102"/>
        <end position="119"/>
    </location>
</feature>
<accession>A0A1G7V1R5</accession>
<dbReference type="Pfam" id="PF04304">
    <property type="entry name" value="DUF454"/>
    <property type="match status" value="1"/>
</dbReference>
<evidence type="ECO:0000256" key="1">
    <source>
        <dbReference type="SAM" id="Phobius"/>
    </source>
</evidence>
<feature type="transmembrane region" description="Helical" evidence="1">
    <location>
        <begin position="30"/>
        <end position="54"/>
    </location>
</feature>
<proteinExistence type="predicted"/>
<dbReference type="GO" id="GO:0005886">
    <property type="term" value="C:plasma membrane"/>
    <property type="evidence" value="ECO:0007669"/>
    <property type="project" value="TreeGrafter"/>
</dbReference>
<gene>
    <name evidence="2" type="ORF">SAMN05216381_4245</name>
</gene>
<dbReference type="EMBL" id="FNBM01000013">
    <property type="protein sequence ID" value="SDG53664.1"/>
    <property type="molecule type" value="Genomic_DNA"/>
</dbReference>
<name>A0A1G7V1R5_9GAMM</name>
<evidence type="ECO:0000313" key="3">
    <source>
        <dbReference type="Proteomes" id="UP000243378"/>
    </source>
</evidence>
<reference evidence="2 3" key="1">
    <citation type="submission" date="2016-10" db="EMBL/GenBank/DDBJ databases">
        <authorList>
            <person name="de Groot N.N."/>
        </authorList>
    </citation>
    <scope>NUCLEOTIDE SEQUENCE [LARGE SCALE GENOMIC DNA]</scope>
    <source>
        <strain evidence="2 3">LMG 25475</strain>
    </source>
</reference>
<evidence type="ECO:0008006" key="4">
    <source>
        <dbReference type="Google" id="ProtNLM"/>
    </source>
</evidence>
<dbReference type="STRING" id="640205.SAMN05216381_4245"/>
<dbReference type="Proteomes" id="UP000243378">
    <property type="component" value="Unassembled WGS sequence"/>
</dbReference>
<dbReference type="InterPro" id="IPR007401">
    <property type="entry name" value="DUF454"/>
</dbReference>
<sequence>MKNRRCSNPAIIDGDAIDMAREPYETRNPLLRYSLLILGWLSVALGVLGIFLPVLPTTPFLLLAAACFMRSSRRFYLWLVEHPRLGPWIRDYLSGEGIPRKAKGYAIALMWLSIAISCWLVPLIWARAFMLTSAVLVSLYILKQKTLPDRR</sequence>
<dbReference type="PANTHER" id="PTHR35813">
    <property type="entry name" value="INNER MEMBRANE PROTEIN YBAN"/>
    <property type="match status" value="1"/>
</dbReference>
<keyword evidence="1" id="KW-1133">Transmembrane helix</keyword>
<dbReference type="PANTHER" id="PTHR35813:SF1">
    <property type="entry name" value="INNER MEMBRANE PROTEIN YBAN"/>
    <property type="match status" value="1"/>
</dbReference>
<keyword evidence="1" id="KW-0472">Membrane</keyword>
<evidence type="ECO:0000313" key="2">
    <source>
        <dbReference type="EMBL" id="SDG53664.1"/>
    </source>
</evidence>
<protein>
    <recommendedName>
        <fullName evidence="4">Inner membrane protein</fullName>
    </recommendedName>
</protein>
<dbReference type="AlphaFoldDB" id="A0A1G7V1R5"/>
<organism evidence="2 3">
    <name type="scientific">Phytopseudomonas seleniipraecipitans</name>
    <dbReference type="NCBI Taxonomy" id="640205"/>
    <lineage>
        <taxon>Bacteria</taxon>
        <taxon>Pseudomonadati</taxon>
        <taxon>Pseudomonadota</taxon>
        <taxon>Gammaproteobacteria</taxon>
        <taxon>Pseudomonadales</taxon>
        <taxon>Pseudomonadaceae</taxon>
        <taxon>Phytopseudomonas</taxon>
    </lineage>
</organism>